<comment type="pathway">
    <text evidence="1">Cofactor biosynthesis; thiamine diphosphate biosynthesis.</text>
</comment>
<evidence type="ECO:0000256" key="4">
    <source>
        <dbReference type="ARBA" id="ARBA00022741"/>
    </source>
</evidence>
<evidence type="ECO:0000256" key="5">
    <source>
        <dbReference type="ARBA" id="ARBA00022777"/>
    </source>
</evidence>
<dbReference type="Pfam" id="PF08543">
    <property type="entry name" value="Phos_pyr_kin"/>
    <property type="match status" value="1"/>
</dbReference>
<dbReference type="CDD" id="cd01169">
    <property type="entry name" value="HMPP_kinase"/>
    <property type="match status" value="1"/>
</dbReference>
<dbReference type="Proteomes" id="UP000199073">
    <property type="component" value="Unassembled WGS sequence"/>
</dbReference>
<dbReference type="InterPro" id="IPR004399">
    <property type="entry name" value="HMP/HMP-P_kinase_dom"/>
</dbReference>
<dbReference type="FunFam" id="3.40.1190.20:FF:000003">
    <property type="entry name" value="Phosphomethylpyrimidine kinase ThiD"/>
    <property type="match status" value="1"/>
</dbReference>
<evidence type="ECO:0000256" key="2">
    <source>
        <dbReference type="ARBA" id="ARBA00012135"/>
    </source>
</evidence>
<name>A0A1H0UI63_9BACT</name>
<feature type="domain" description="Pyridoxamine kinase/Phosphomethylpyrimidine kinase" evidence="7">
    <location>
        <begin position="20"/>
        <end position="268"/>
    </location>
</feature>
<evidence type="ECO:0000313" key="9">
    <source>
        <dbReference type="Proteomes" id="UP000199073"/>
    </source>
</evidence>
<sequence>MNEKRKMRHYTRVVTIAGSDSGGGAGVQADLKTISACGCYAMSVITALTAQNTVGVSAIHPVPVDFVRQQIGAVMDDIGTDAVKLGMLYSSELIEAVSGQLSEYRMKNIVLDPVMVATSGEKLVRSEAVEALKRFLIPKADLITPNVPEAEVLLERKISTRDDLEHAAEQLSELGCDNVLIKGGHLADGSCSDLLYLGREKKSLWFDADRIATNNSHGTGCTLSSAIACGLAKGETLAEAVRLGKEYVTGAIAAGADYQIGSGHGPVNHFYRFFNS</sequence>
<keyword evidence="4" id="KW-0547">Nucleotide-binding</keyword>
<dbReference type="GO" id="GO:0005829">
    <property type="term" value="C:cytosol"/>
    <property type="evidence" value="ECO:0007669"/>
    <property type="project" value="TreeGrafter"/>
</dbReference>
<dbReference type="PANTHER" id="PTHR20858">
    <property type="entry name" value="PHOSPHOMETHYLPYRIMIDINE KINASE"/>
    <property type="match status" value="1"/>
</dbReference>
<dbReference type="STRING" id="91360.SAMN05660330_03577"/>
<dbReference type="RefSeq" id="WP_281180557.1">
    <property type="nucleotide sequence ID" value="NZ_FNJI01000032.1"/>
</dbReference>
<accession>A0A1H0UI63</accession>
<dbReference type="GO" id="GO:0005524">
    <property type="term" value="F:ATP binding"/>
    <property type="evidence" value="ECO:0007669"/>
    <property type="project" value="UniProtKB-KW"/>
</dbReference>
<keyword evidence="6" id="KW-0067">ATP-binding</keyword>
<evidence type="ECO:0000313" key="8">
    <source>
        <dbReference type="EMBL" id="SDP65851.1"/>
    </source>
</evidence>
<dbReference type="Gene3D" id="3.40.1190.20">
    <property type="match status" value="1"/>
</dbReference>
<dbReference type="UniPathway" id="UPA00060">
    <property type="reaction ID" value="UER00138"/>
</dbReference>
<evidence type="ECO:0000256" key="6">
    <source>
        <dbReference type="ARBA" id="ARBA00022840"/>
    </source>
</evidence>
<keyword evidence="3" id="KW-0808">Transferase</keyword>
<organism evidence="8 9">
    <name type="scientific">Desulforhopalus singaporensis</name>
    <dbReference type="NCBI Taxonomy" id="91360"/>
    <lineage>
        <taxon>Bacteria</taxon>
        <taxon>Pseudomonadati</taxon>
        <taxon>Thermodesulfobacteriota</taxon>
        <taxon>Desulfobulbia</taxon>
        <taxon>Desulfobulbales</taxon>
        <taxon>Desulfocapsaceae</taxon>
        <taxon>Desulforhopalus</taxon>
    </lineage>
</organism>
<dbReference type="PANTHER" id="PTHR20858:SF17">
    <property type="entry name" value="HYDROXYMETHYLPYRIMIDINE_PHOSPHOMETHYLPYRIMIDINE KINASE THI20-RELATED"/>
    <property type="match status" value="1"/>
</dbReference>
<dbReference type="GO" id="GO:0008902">
    <property type="term" value="F:hydroxymethylpyrimidine kinase activity"/>
    <property type="evidence" value="ECO:0007669"/>
    <property type="project" value="UniProtKB-EC"/>
</dbReference>
<dbReference type="SUPFAM" id="SSF53613">
    <property type="entry name" value="Ribokinase-like"/>
    <property type="match status" value="1"/>
</dbReference>
<evidence type="ECO:0000259" key="7">
    <source>
        <dbReference type="Pfam" id="PF08543"/>
    </source>
</evidence>
<dbReference type="InterPro" id="IPR013749">
    <property type="entry name" value="PM/HMP-P_kinase-1"/>
</dbReference>
<reference evidence="8 9" key="1">
    <citation type="submission" date="2016-10" db="EMBL/GenBank/DDBJ databases">
        <authorList>
            <person name="de Groot N.N."/>
        </authorList>
    </citation>
    <scope>NUCLEOTIDE SEQUENCE [LARGE SCALE GENOMIC DNA]</scope>
    <source>
        <strain evidence="8 9">DSM 12130</strain>
    </source>
</reference>
<dbReference type="EC" id="2.7.1.49" evidence="2"/>
<keyword evidence="9" id="KW-1185">Reference proteome</keyword>
<dbReference type="NCBIfam" id="TIGR00097">
    <property type="entry name" value="HMP-P_kinase"/>
    <property type="match status" value="1"/>
</dbReference>
<keyword evidence="5 8" id="KW-0418">Kinase</keyword>
<gene>
    <name evidence="8" type="ORF">SAMN05660330_03577</name>
</gene>
<dbReference type="InterPro" id="IPR029056">
    <property type="entry name" value="Ribokinase-like"/>
</dbReference>
<dbReference type="EMBL" id="FNJI01000032">
    <property type="protein sequence ID" value="SDP65851.1"/>
    <property type="molecule type" value="Genomic_DNA"/>
</dbReference>
<evidence type="ECO:0000256" key="1">
    <source>
        <dbReference type="ARBA" id="ARBA00004948"/>
    </source>
</evidence>
<dbReference type="GO" id="GO:0009228">
    <property type="term" value="P:thiamine biosynthetic process"/>
    <property type="evidence" value="ECO:0007669"/>
    <property type="project" value="InterPro"/>
</dbReference>
<dbReference type="AlphaFoldDB" id="A0A1H0UI63"/>
<protein>
    <recommendedName>
        <fullName evidence="2">hydroxymethylpyrimidine kinase</fullName>
        <ecNumber evidence="2">2.7.1.49</ecNumber>
    </recommendedName>
</protein>
<proteinExistence type="predicted"/>
<evidence type="ECO:0000256" key="3">
    <source>
        <dbReference type="ARBA" id="ARBA00022679"/>
    </source>
</evidence>
<dbReference type="GO" id="GO:0009229">
    <property type="term" value="P:thiamine diphosphate biosynthetic process"/>
    <property type="evidence" value="ECO:0007669"/>
    <property type="project" value="UniProtKB-UniPathway"/>
</dbReference>
<dbReference type="GO" id="GO:0008972">
    <property type="term" value="F:phosphomethylpyrimidine kinase activity"/>
    <property type="evidence" value="ECO:0007669"/>
    <property type="project" value="InterPro"/>
</dbReference>